<dbReference type="OrthoDB" id="27237at2759"/>
<proteinExistence type="predicted"/>
<evidence type="ECO:0000313" key="3">
    <source>
        <dbReference type="Proteomes" id="UP000585474"/>
    </source>
</evidence>
<name>A0A7J0F5X4_9ERIC</name>
<evidence type="ECO:0000256" key="1">
    <source>
        <dbReference type="SAM" id="MobiDB-lite"/>
    </source>
</evidence>
<gene>
    <name evidence="2" type="ORF">Acr_09g0005400</name>
</gene>
<accession>A0A7J0F5X4</accession>
<dbReference type="EMBL" id="BJWL01000009">
    <property type="protein sequence ID" value="GFY94094.1"/>
    <property type="molecule type" value="Genomic_DNA"/>
</dbReference>
<feature type="compositionally biased region" description="Polar residues" evidence="1">
    <location>
        <begin position="1"/>
        <end position="17"/>
    </location>
</feature>
<comment type="caution">
    <text evidence="2">The sequence shown here is derived from an EMBL/GenBank/DDBJ whole genome shotgun (WGS) entry which is preliminary data.</text>
</comment>
<reference evidence="2 3" key="1">
    <citation type="submission" date="2019-07" db="EMBL/GenBank/DDBJ databases">
        <title>De Novo Assembly of kiwifruit Actinidia rufa.</title>
        <authorList>
            <person name="Sugita-Konishi S."/>
            <person name="Sato K."/>
            <person name="Mori E."/>
            <person name="Abe Y."/>
            <person name="Kisaki G."/>
            <person name="Hamano K."/>
            <person name="Suezawa K."/>
            <person name="Otani M."/>
            <person name="Fukuda T."/>
            <person name="Manabe T."/>
            <person name="Gomi K."/>
            <person name="Tabuchi M."/>
            <person name="Akimitsu K."/>
            <person name="Kataoka I."/>
        </authorList>
    </citation>
    <scope>NUCLEOTIDE SEQUENCE [LARGE SCALE GENOMIC DNA]</scope>
    <source>
        <strain evidence="3">cv. Fuchu</strain>
    </source>
</reference>
<feature type="region of interest" description="Disordered" evidence="1">
    <location>
        <begin position="1"/>
        <end position="54"/>
    </location>
</feature>
<dbReference type="AlphaFoldDB" id="A0A7J0F5X4"/>
<organism evidence="2 3">
    <name type="scientific">Actinidia rufa</name>
    <dbReference type="NCBI Taxonomy" id="165716"/>
    <lineage>
        <taxon>Eukaryota</taxon>
        <taxon>Viridiplantae</taxon>
        <taxon>Streptophyta</taxon>
        <taxon>Embryophyta</taxon>
        <taxon>Tracheophyta</taxon>
        <taxon>Spermatophyta</taxon>
        <taxon>Magnoliopsida</taxon>
        <taxon>eudicotyledons</taxon>
        <taxon>Gunneridae</taxon>
        <taxon>Pentapetalae</taxon>
        <taxon>asterids</taxon>
        <taxon>Ericales</taxon>
        <taxon>Actinidiaceae</taxon>
        <taxon>Actinidia</taxon>
    </lineage>
</organism>
<keyword evidence="3" id="KW-1185">Reference proteome</keyword>
<feature type="compositionally biased region" description="Acidic residues" evidence="1">
    <location>
        <begin position="18"/>
        <end position="50"/>
    </location>
</feature>
<evidence type="ECO:0000313" key="2">
    <source>
        <dbReference type="EMBL" id="GFY94094.1"/>
    </source>
</evidence>
<protein>
    <submittedName>
        <fullName evidence="2">Uncharacterized protein</fullName>
    </submittedName>
</protein>
<dbReference type="Proteomes" id="UP000585474">
    <property type="component" value="Unassembled WGS sequence"/>
</dbReference>
<sequence length="85" mass="9182">MESVTGHQGSEDASSNVDIEEGSSSDSDMDFDDSEEGCDVEPSENNEEADAFMGSYSDALTEELKASLYTQQKFCSCTGAIFEDK</sequence>